<protein>
    <submittedName>
        <fullName evidence="1">Uncharacterized protein</fullName>
    </submittedName>
</protein>
<proteinExistence type="predicted"/>
<reference evidence="1 2" key="1">
    <citation type="submission" date="2010-08" db="EMBL/GenBank/DDBJ databases">
        <authorList>
            <consortium name="US DOE Joint Genome Institute (JGI-PGF)"/>
            <person name="Lucas S."/>
            <person name="Copeland A."/>
            <person name="Lapidus A."/>
            <person name="Cheng J.-F."/>
            <person name="Bruce D."/>
            <person name="Goodwin L."/>
            <person name="Pitluck S."/>
            <person name="Land M.L."/>
            <person name="Hauser L."/>
            <person name="Chang Y.-J."/>
            <person name="Anderson I.J."/>
            <person name="Johnson E."/>
            <person name="Mulhopadhyay B."/>
            <person name="Kyrpides N."/>
            <person name="Woyke T.J."/>
        </authorList>
    </citation>
    <scope>NUCLEOTIDE SEQUENCE [LARGE SCALE GENOMIC DNA]</scope>
    <source>
        <strain evidence="1 2">6</strain>
    </source>
</reference>
<keyword evidence="2" id="KW-1185">Reference proteome</keyword>
<dbReference type="OrthoDB" id="3078708at2"/>
<reference evidence="1 2" key="2">
    <citation type="submission" date="2012-02" db="EMBL/GenBank/DDBJ databases">
        <title>Improved High-Quality Draft sequence of Eubacterium cellulosolvens 6.</title>
        <authorList>
            <consortium name="US DOE Joint Genome Institute"/>
            <person name="Lucas S."/>
            <person name="Han J."/>
            <person name="Lapidus A."/>
            <person name="Cheng J.-F."/>
            <person name="Goodwin L."/>
            <person name="Pitluck S."/>
            <person name="Peters L."/>
            <person name="Mikhailova N."/>
            <person name="Gu W."/>
            <person name="Detter J.C."/>
            <person name="Han C."/>
            <person name="Tapia R."/>
            <person name="Land M."/>
            <person name="Hauser L."/>
            <person name="Kyrpides N."/>
            <person name="Ivanova N."/>
            <person name="Pagani I."/>
            <person name="Johnson E."/>
            <person name="Mukhopadhyay B."/>
            <person name="Anderson I."/>
            <person name="Woyke T."/>
        </authorList>
    </citation>
    <scope>NUCLEOTIDE SEQUENCE [LARGE SCALE GENOMIC DNA]</scope>
    <source>
        <strain evidence="1 2">6</strain>
    </source>
</reference>
<dbReference type="eggNOG" id="ENOG5033ACP">
    <property type="taxonomic scope" value="Bacteria"/>
</dbReference>
<name>I5AX82_EUBC6</name>
<dbReference type="HOGENOM" id="CLU_184401_0_0_9"/>
<dbReference type="Proteomes" id="UP000005753">
    <property type="component" value="Chromosome"/>
</dbReference>
<dbReference type="AlphaFoldDB" id="I5AX82"/>
<organism evidence="1 2">
    <name type="scientific">Eubacterium cellulosolvens (strain ATCC 43171 / JCM 9499 / 6)</name>
    <name type="common">Cillobacterium cellulosolvens</name>
    <dbReference type="NCBI Taxonomy" id="633697"/>
    <lineage>
        <taxon>Bacteria</taxon>
        <taxon>Bacillati</taxon>
        <taxon>Bacillota</taxon>
        <taxon>Clostridia</taxon>
        <taxon>Eubacteriales</taxon>
        <taxon>Eubacteriaceae</taxon>
        <taxon>Eubacterium</taxon>
    </lineage>
</organism>
<gene>
    <name evidence="1" type="ORF">EubceDRAFT1_2702</name>
</gene>
<sequence>MAAANDRKACLLQNLQDAMCPEEMTRECIGLAEIENEREMLRLLEGHRKELLTRIHGYQKALDCLDYLMFQTKKHRKQEEL</sequence>
<dbReference type="EMBL" id="CM001487">
    <property type="protein sequence ID" value="EIM58405.1"/>
    <property type="molecule type" value="Genomic_DNA"/>
</dbReference>
<evidence type="ECO:0000313" key="1">
    <source>
        <dbReference type="EMBL" id="EIM58405.1"/>
    </source>
</evidence>
<dbReference type="STRING" id="633697.EubceDRAFT1_2702"/>
<evidence type="ECO:0000313" key="2">
    <source>
        <dbReference type="Proteomes" id="UP000005753"/>
    </source>
</evidence>
<accession>I5AX82</accession>